<feature type="chain" id="PRO_5014460510" description="Choice-of-anchor D domain-containing protein" evidence="1">
    <location>
        <begin position="19"/>
        <end position="869"/>
    </location>
</feature>
<gene>
    <name evidence="2" type="ORF">CUN60_09220</name>
</gene>
<feature type="signal peptide" evidence="1">
    <location>
        <begin position="1"/>
        <end position="18"/>
    </location>
</feature>
<dbReference type="InterPro" id="IPR013783">
    <property type="entry name" value="Ig-like_fold"/>
</dbReference>
<evidence type="ECO:0008006" key="4">
    <source>
        <dbReference type="Google" id="ProtNLM"/>
    </source>
</evidence>
<dbReference type="Gene3D" id="2.60.40.10">
    <property type="entry name" value="Immunoglobulins"/>
    <property type="match status" value="1"/>
</dbReference>
<sequence>MKKIVYLTLMAASTVACTGTGSSSTGGGINPAPNTLQLSALSIDQSAPIPILSSGVTNTQLFVHNNSKTEIKNIKFNVLEHDSAKLIKISQASKTRCETIGAGQSCALEISTPTAEGIDFKGSSIIQAQYTDANGSKKEFNTVASYARINASKVSGAQFSGNVSVAANSKSSQFATLYIYGGGSSEIHKVRSMKLDKPGFKITQGDLSGREIQSDYVQAVEIAIPPSATLASANIITEIDSTNSKIANRSALKSGNNAQAVVNAVPSDNGALLTVGQAAVLNLANGSTGSFPIVNSGNADASDLNISAPEGISILGGDNSCGSTLAANSYCFVYYKITSSYTTGSELITMTYNGGTSTSLSNLIDWYRTGAAMVSMTATNSPMSFPRLVGSATTTVTVTNSGAYNLTGLSIATPVVVTGNATPTVSNSTCGTDLDIGESCSYDVSVASTTEQSNSQINLRFSGSYQKNGATASYNRVLPFTFTVVPSLPSLSVDTLNLSIIGNNRESVTQNLVIHNNGNHAATISSSGLVNPPTYVTSAGTPCTSVPAGGSCQTATVKLGPVAVSTTLATTVNYNVTYSGGDMSTPASVTGTINTAVQPNEQNMSISTLPTANGSASGDGSTNNPYIFNGSSTASKSITLTLNNGGQNPVKVSGIINPNSAYAWRIDTNASTCYNGGLLPSAAIEPGANCTIVFNNVLHQNHLGLGDIGASYTENLTTPTVIFQDQVATGTQFSVQPTLPAPLNGTILYATAHQATLANGISQPSVNGTVTVSHTLANATGYAPITVTTEMEDYFTGVPTMTNCTQSGNNGIKTQVCTLSPDGSGNAVASGAYTPFAGLAGVDLTAIYGLNSGGQIVSMDKLTGSITLK</sequence>
<evidence type="ECO:0000313" key="3">
    <source>
        <dbReference type="Proteomes" id="UP000236655"/>
    </source>
</evidence>
<organism evidence="2 3">
    <name type="scientific">Aquella oligotrophica</name>
    <dbReference type="NCBI Taxonomy" id="2067065"/>
    <lineage>
        <taxon>Bacteria</taxon>
        <taxon>Pseudomonadati</taxon>
        <taxon>Pseudomonadota</taxon>
        <taxon>Betaproteobacteria</taxon>
        <taxon>Neisseriales</taxon>
        <taxon>Neisseriaceae</taxon>
        <taxon>Aquella</taxon>
    </lineage>
</organism>
<keyword evidence="1" id="KW-0732">Signal</keyword>
<proteinExistence type="predicted"/>
<dbReference type="Proteomes" id="UP000236655">
    <property type="component" value="Chromosome"/>
</dbReference>
<dbReference type="PROSITE" id="PS51257">
    <property type="entry name" value="PROKAR_LIPOPROTEIN"/>
    <property type="match status" value="1"/>
</dbReference>
<evidence type="ECO:0000256" key="1">
    <source>
        <dbReference type="SAM" id="SignalP"/>
    </source>
</evidence>
<keyword evidence="3" id="KW-1185">Reference proteome</keyword>
<dbReference type="AlphaFoldDB" id="A0A2I7N7N8"/>
<dbReference type="KEGG" id="nba:CUN60_09220"/>
<dbReference type="RefSeq" id="WP_102951762.1">
    <property type="nucleotide sequence ID" value="NZ_CP024847.1"/>
</dbReference>
<name>A0A2I7N7N8_9NEIS</name>
<protein>
    <recommendedName>
        <fullName evidence="4">Choice-of-anchor D domain-containing protein</fullName>
    </recommendedName>
</protein>
<evidence type="ECO:0000313" key="2">
    <source>
        <dbReference type="EMBL" id="AUR52469.1"/>
    </source>
</evidence>
<dbReference type="EMBL" id="CP024847">
    <property type="protein sequence ID" value="AUR52469.1"/>
    <property type="molecule type" value="Genomic_DNA"/>
</dbReference>
<accession>A0A2I7N7N8</accession>
<reference evidence="3" key="1">
    <citation type="submission" date="2017-11" db="EMBL/GenBank/DDBJ databases">
        <authorList>
            <person name="Chan K.G."/>
            <person name="Lee L.S."/>
        </authorList>
    </citation>
    <scope>NUCLEOTIDE SEQUENCE [LARGE SCALE GENOMIC DNA]</scope>
    <source>
        <strain evidence="3">DSM 100970</strain>
    </source>
</reference>